<dbReference type="AlphaFoldDB" id="A0A8J1YA01"/>
<accession>A0A8J1YA01</accession>
<feature type="non-terminal residue" evidence="1">
    <location>
        <position position="1"/>
    </location>
</feature>
<evidence type="ECO:0000313" key="1">
    <source>
        <dbReference type="EMBL" id="CAH1800643.1"/>
    </source>
</evidence>
<keyword evidence="2" id="KW-1185">Reference proteome</keyword>
<dbReference type="Proteomes" id="UP000749559">
    <property type="component" value="Unassembled WGS sequence"/>
</dbReference>
<organism evidence="1 2">
    <name type="scientific">Owenia fusiformis</name>
    <name type="common">Polychaete worm</name>
    <dbReference type="NCBI Taxonomy" id="6347"/>
    <lineage>
        <taxon>Eukaryota</taxon>
        <taxon>Metazoa</taxon>
        <taxon>Spiralia</taxon>
        <taxon>Lophotrochozoa</taxon>
        <taxon>Annelida</taxon>
        <taxon>Polychaeta</taxon>
        <taxon>Sedentaria</taxon>
        <taxon>Canalipalpata</taxon>
        <taxon>Sabellida</taxon>
        <taxon>Oweniida</taxon>
        <taxon>Oweniidae</taxon>
        <taxon>Owenia</taxon>
    </lineage>
</organism>
<name>A0A8J1YA01_OWEFU</name>
<evidence type="ECO:0000313" key="2">
    <source>
        <dbReference type="Proteomes" id="UP000749559"/>
    </source>
</evidence>
<protein>
    <submittedName>
        <fullName evidence="1">Uncharacterized protein</fullName>
    </submittedName>
</protein>
<comment type="caution">
    <text evidence="1">The sequence shown here is derived from an EMBL/GenBank/DDBJ whole genome shotgun (WGS) entry which is preliminary data.</text>
</comment>
<gene>
    <name evidence="1" type="ORF">OFUS_LOCUS24502</name>
</gene>
<dbReference type="EMBL" id="CAIIXF020000012">
    <property type="protein sequence ID" value="CAH1800643.1"/>
    <property type="molecule type" value="Genomic_DNA"/>
</dbReference>
<feature type="non-terminal residue" evidence="1">
    <location>
        <position position="184"/>
    </location>
</feature>
<sequence>VGLFAVYLKTSIYEGMKIIQSIIFNTEINDSVLNKSYNIRKMANNGKHPRFTSTAAILKHDGEKTEHTQSETFTKKHGLSLESPIRLQQLIEINKNIYTYDVKEKQLSDKFLLRLNGSFEDRRIKGQRFDSCSGLISDIKLRHDIKYFVFQYSYEPSPIDVTLLSHLTLNRGIHRIAKILGQWP</sequence>
<reference evidence="1" key="1">
    <citation type="submission" date="2022-03" db="EMBL/GenBank/DDBJ databases">
        <authorList>
            <person name="Martin C."/>
        </authorList>
    </citation>
    <scope>NUCLEOTIDE SEQUENCE</scope>
</reference>
<proteinExistence type="predicted"/>